<protein>
    <submittedName>
        <fullName evidence="1">Uncharacterized protein</fullName>
    </submittedName>
</protein>
<accession>A0AA40KYT1</accession>
<sequence>MKIDGAELLESSAIAARYQNGTDGGDVIGLKLPDGPGSFIERRGLGPIREQGMRLIGFRRNSRQAPETDARAD</sequence>
<keyword evidence="2" id="KW-1185">Reference proteome</keyword>
<evidence type="ECO:0000313" key="1">
    <source>
        <dbReference type="EMBL" id="KAK1137883.1"/>
    </source>
</evidence>
<comment type="caution">
    <text evidence="1">The sequence shown here is derived from an EMBL/GenBank/DDBJ whole genome shotgun (WGS) entry which is preliminary data.</text>
</comment>
<dbReference type="EMBL" id="JAHYIQ010000001">
    <property type="protein sequence ID" value="KAK1137883.1"/>
    <property type="molecule type" value="Genomic_DNA"/>
</dbReference>
<dbReference type="AlphaFoldDB" id="A0AA40KYT1"/>
<reference evidence="1" key="1">
    <citation type="submission" date="2021-10" db="EMBL/GenBank/DDBJ databases">
        <title>Melipona bicolor Genome sequencing and assembly.</title>
        <authorList>
            <person name="Araujo N.S."/>
            <person name="Arias M.C."/>
        </authorList>
    </citation>
    <scope>NUCLEOTIDE SEQUENCE</scope>
    <source>
        <strain evidence="1">USP_2M_L1-L4_2017</strain>
        <tissue evidence="1">Whole body</tissue>
    </source>
</reference>
<proteinExistence type="predicted"/>
<evidence type="ECO:0000313" key="2">
    <source>
        <dbReference type="Proteomes" id="UP001177670"/>
    </source>
</evidence>
<feature type="non-terminal residue" evidence="1">
    <location>
        <position position="73"/>
    </location>
</feature>
<name>A0AA40KYT1_9HYME</name>
<gene>
    <name evidence="1" type="ORF">K0M31_002377</name>
</gene>
<organism evidence="1 2">
    <name type="scientific">Melipona bicolor</name>
    <dbReference type="NCBI Taxonomy" id="60889"/>
    <lineage>
        <taxon>Eukaryota</taxon>
        <taxon>Metazoa</taxon>
        <taxon>Ecdysozoa</taxon>
        <taxon>Arthropoda</taxon>
        <taxon>Hexapoda</taxon>
        <taxon>Insecta</taxon>
        <taxon>Pterygota</taxon>
        <taxon>Neoptera</taxon>
        <taxon>Endopterygota</taxon>
        <taxon>Hymenoptera</taxon>
        <taxon>Apocrita</taxon>
        <taxon>Aculeata</taxon>
        <taxon>Apoidea</taxon>
        <taxon>Anthophila</taxon>
        <taxon>Apidae</taxon>
        <taxon>Melipona</taxon>
    </lineage>
</organism>
<dbReference type="Proteomes" id="UP001177670">
    <property type="component" value="Unassembled WGS sequence"/>
</dbReference>